<keyword evidence="6" id="KW-1185">Reference proteome</keyword>
<dbReference type="PANTHER" id="PTHR43162:SF1">
    <property type="entry name" value="PRESTALK A DIFFERENTIATION PROTEIN A"/>
    <property type="match status" value="1"/>
</dbReference>
<dbReference type="Proteomes" id="UP000681722">
    <property type="component" value="Unassembled WGS sequence"/>
</dbReference>
<dbReference type="Proteomes" id="UP000682733">
    <property type="component" value="Unassembled WGS sequence"/>
</dbReference>
<gene>
    <name evidence="3" type="ORF">GPM918_LOCUS23541</name>
    <name evidence="2" type="ORF">OVA965_LOCUS22903</name>
    <name evidence="4" type="ORF">SRO942_LOCUS23541</name>
    <name evidence="5" type="ORF">TMI583_LOCUS23621</name>
</gene>
<dbReference type="AlphaFoldDB" id="A0A814W764"/>
<dbReference type="EMBL" id="CAJNOK010013098">
    <property type="protein sequence ID" value="CAF1177795.1"/>
    <property type="molecule type" value="Genomic_DNA"/>
</dbReference>
<accession>A0A814W764</accession>
<dbReference type="Gene3D" id="3.40.50.720">
    <property type="entry name" value="NAD(P)-binding Rossmann-like Domain"/>
    <property type="match status" value="1"/>
</dbReference>
<comment type="caution">
    <text evidence="3">The sequence shown here is derived from an EMBL/GenBank/DDBJ whole genome shotgun (WGS) entry which is preliminary data.</text>
</comment>
<organism evidence="3 6">
    <name type="scientific">Didymodactylos carnosus</name>
    <dbReference type="NCBI Taxonomy" id="1234261"/>
    <lineage>
        <taxon>Eukaryota</taxon>
        <taxon>Metazoa</taxon>
        <taxon>Spiralia</taxon>
        <taxon>Gnathifera</taxon>
        <taxon>Rotifera</taxon>
        <taxon>Eurotatoria</taxon>
        <taxon>Bdelloidea</taxon>
        <taxon>Philodinida</taxon>
        <taxon>Philodinidae</taxon>
        <taxon>Didymodactylos</taxon>
    </lineage>
</organism>
<proteinExistence type="predicted"/>
<evidence type="ECO:0000259" key="1">
    <source>
        <dbReference type="Pfam" id="PF05368"/>
    </source>
</evidence>
<evidence type="ECO:0000313" key="4">
    <source>
        <dbReference type="EMBL" id="CAF3961890.1"/>
    </source>
</evidence>
<evidence type="ECO:0000313" key="5">
    <source>
        <dbReference type="EMBL" id="CAF3989101.1"/>
    </source>
</evidence>
<protein>
    <recommendedName>
        <fullName evidence="1">NmrA-like domain-containing protein</fullName>
    </recommendedName>
</protein>
<dbReference type="EMBL" id="CAJOBA010034626">
    <property type="protein sequence ID" value="CAF3989101.1"/>
    <property type="molecule type" value="Genomic_DNA"/>
</dbReference>
<dbReference type="EMBL" id="CAJOBC010008447">
    <property type="protein sequence ID" value="CAF3961890.1"/>
    <property type="molecule type" value="Genomic_DNA"/>
</dbReference>
<evidence type="ECO:0000313" key="3">
    <source>
        <dbReference type="EMBL" id="CAF1197467.1"/>
    </source>
</evidence>
<evidence type="ECO:0000313" key="6">
    <source>
        <dbReference type="Proteomes" id="UP000663829"/>
    </source>
</evidence>
<dbReference type="SUPFAM" id="SSF51735">
    <property type="entry name" value="NAD(P)-binding Rossmann-fold domains"/>
    <property type="match status" value="1"/>
</dbReference>
<dbReference type="InterPro" id="IPR036291">
    <property type="entry name" value="NAD(P)-bd_dom_sf"/>
</dbReference>
<feature type="domain" description="NmrA-like" evidence="1">
    <location>
        <begin position="91"/>
        <end position="329"/>
    </location>
</feature>
<dbReference type="Proteomes" id="UP000663829">
    <property type="component" value="Unassembled WGS sequence"/>
</dbReference>
<evidence type="ECO:0000313" key="2">
    <source>
        <dbReference type="EMBL" id="CAF1177795.1"/>
    </source>
</evidence>
<dbReference type="PANTHER" id="PTHR43162">
    <property type="match status" value="1"/>
</dbReference>
<dbReference type="Proteomes" id="UP000677228">
    <property type="component" value="Unassembled WGS sequence"/>
</dbReference>
<dbReference type="InterPro" id="IPR051604">
    <property type="entry name" value="Ergot_Alk_Oxidoreductase"/>
</dbReference>
<name>A0A814W764_9BILA</name>
<dbReference type="EMBL" id="CAJNOQ010008445">
    <property type="protein sequence ID" value="CAF1197467.1"/>
    <property type="molecule type" value="Genomic_DNA"/>
</dbReference>
<reference evidence="3" key="1">
    <citation type="submission" date="2021-02" db="EMBL/GenBank/DDBJ databases">
        <authorList>
            <person name="Nowell W R."/>
        </authorList>
    </citation>
    <scope>NUCLEOTIDE SEQUENCE</scope>
</reference>
<sequence length="358" mass="41522">MDWMSGKLNELSTLSSKVLNEKSQKVRRSIDEIYKPNRQESIIQEPIMQQSVIPESIIPESIIEQPVIPDNLVLVALARSGTSLCLINLLLTNNQLSIRALVRSKEAASKLKEKYRDQFDIVIADFLDPTKLNEAMKHVKSVFHNGPPLHPKEYDMAVAMIDAAQKNDVEHFVYCSVAHPQLEQMITHQVKSRIEQYLIESKLNYTILQPMPFFENNNLKQIIHQQCLYLPYSPDIRMSWVSRDDVAEVVAKVLWEKDKHFRATYELCGPDHISYRDVVQLVSKQTGKLIDIQQISIEEAFKDFPVDEECKNKDYTILAFHRRFNYYNRVGLTGNSNILSWLLERRPTNWIDYILASS</sequence>
<dbReference type="OrthoDB" id="419598at2759"/>
<dbReference type="Pfam" id="PF05368">
    <property type="entry name" value="NmrA"/>
    <property type="match status" value="1"/>
</dbReference>
<dbReference type="InterPro" id="IPR008030">
    <property type="entry name" value="NmrA-like"/>
</dbReference>